<organism evidence="1 2">
    <name type="scientific">Coemansia interrupta</name>
    <dbReference type="NCBI Taxonomy" id="1126814"/>
    <lineage>
        <taxon>Eukaryota</taxon>
        <taxon>Fungi</taxon>
        <taxon>Fungi incertae sedis</taxon>
        <taxon>Zoopagomycota</taxon>
        <taxon>Kickxellomycotina</taxon>
        <taxon>Kickxellomycetes</taxon>
        <taxon>Kickxellales</taxon>
        <taxon>Kickxellaceae</taxon>
        <taxon>Coemansia</taxon>
    </lineage>
</organism>
<keyword evidence="2" id="KW-1185">Reference proteome</keyword>
<sequence length="181" mass="20802">MDPPRSLFQKLPASIISLIIYFIQDGKRNRKLDPSDKIALAQLSHAWRQVAAHKYLNKLVVDIQDGRGVTYRYPGYREDEFPFKLVSHDYVVALMMQCDVAALESGRAVDWVELHGRWGFVLPKAESLHITLVGRSLTMRLPPGYVAFELYEFIEKVKEQMPNVRIVTNSLAIDIPPEYSR</sequence>
<dbReference type="AlphaFoldDB" id="A0A9W8LMM5"/>
<protein>
    <recommendedName>
        <fullName evidence="3">F-box domain-containing protein</fullName>
    </recommendedName>
</protein>
<evidence type="ECO:0008006" key="3">
    <source>
        <dbReference type="Google" id="ProtNLM"/>
    </source>
</evidence>
<accession>A0A9W8LMM5</accession>
<evidence type="ECO:0000313" key="2">
    <source>
        <dbReference type="Proteomes" id="UP001140172"/>
    </source>
</evidence>
<dbReference type="SUPFAM" id="SSF81383">
    <property type="entry name" value="F-box domain"/>
    <property type="match status" value="1"/>
</dbReference>
<dbReference type="InterPro" id="IPR036047">
    <property type="entry name" value="F-box-like_dom_sf"/>
</dbReference>
<evidence type="ECO:0000313" key="1">
    <source>
        <dbReference type="EMBL" id="KAJ2786141.1"/>
    </source>
</evidence>
<reference evidence="1" key="1">
    <citation type="submission" date="2022-07" db="EMBL/GenBank/DDBJ databases">
        <title>Phylogenomic reconstructions and comparative analyses of Kickxellomycotina fungi.</title>
        <authorList>
            <person name="Reynolds N.K."/>
            <person name="Stajich J.E."/>
            <person name="Barry K."/>
            <person name="Grigoriev I.V."/>
            <person name="Crous P."/>
            <person name="Smith M.E."/>
        </authorList>
    </citation>
    <scope>NUCLEOTIDE SEQUENCE</scope>
    <source>
        <strain evidence="1">BCRC 34489</strain>
    </source>
</reference>
<dbReference type="EMBL" id="JANBUM010000073">
    <property type="protein sequence ID" value="KAJ2786141.1"/>
    <property type="molecule type" value="Genomic_DNA"/>
</dbReference>
<dbReference type="OrthoDB" id="5658306at2759"/>
<proteinExistence type="predicted"/>
<dbReference type="Proteomes" id="UP001140172">
    <property type="component" value="Unassembled WGS sequence"/>
</dbReference>
<comment type="caution">
    <text evidence="1">The sequence shown here is derived from an EMBL/GenBank/DDBJ whole genome shotgun (WGS) entry which is preliminary data.</text>
</comment>
<name>A0A9W8LMM5_9FUNG</name>
<gene>
    <name evidence="1" type="ORF">GGI15_001705</name>
</gene>